<keyword evidence="10" id="KW-1185">Reference proteome</keyword>
<keyword evidence="3 7" id="KW-0997">Cell inner membrane</keyword>
<reference evidence="9" key="1">
    <citation type="submission" date="2019-12" db="EMBL/GenBank/DDBJ databases">
        <title>Comparative genomics gives insights into the taxonomy of the Azoarcus-Aromatoleum group and reveals separate origins of nif in the plant-associated Azoarcus and non-plant-associated Aromatoleum sub-groups.</title>
        <authorList>
            <person name="Lafos M."/>
            <person name="Maluk M."/>
            <person name="Batista M."/>
            <person name="Junghare M."/>
            <person name="Carmona M."/>
            <person name="Faoro H."/>
            <person name="Cruz L.M."/>
            <person name="Battistoni F."/>
            <person name="De Souza E."/>
            <person name="Pedrosa F."/>
            <person name="Chen W.-M."/>
            <person name="Poole P.S."/>
            <person name="Dixon R.A."/>
            <person name="James E.K."/>
        </authorList>
    </citation>
    <scope>NUCLEOTIDE SEQUENCE</scope>
    <source>
        <strain evidence="9">NSC3</strain>
    </source>
</reference>
<feature type="transmembrane region" description="Helical" evidence="7">
    <location>
        <begin position="272"/>
        <end position="293"/>
    </location>
</feature>
<dbReference type="NCBIfam" id="TIGR00786">
    <property type="entry name" value="dctM"/>
    <property type="match status" value="1"/>
</dbReference>
<comment type="subunit">
    <text evidence="7">The complex comprises the extracytoplasmic solute receptor protein and the two transmembrane proteins.</text>
</comment>
<keyword evidence="2" id="KW-1003">Cell membrane</keyword>
<dbReference type="PANTHER" id="PTHR33362">
    <property type="entry name" value="SIALIC ACID TRAP TRANSPORTER PERMEASE PROTEIN SIAT-RELATED"/>
    <property type="match status" value="1"/>
</dbReference>
<evidence type="ECO:0000256" key="7">
    <source>
        <dbReference type="RuleBase" id="RU369079"/>
    </source>
</evidence>
<name>A0A972J922_9RHOO</name>
<dbReference type="InterPro" id="IPR004681">
    <property type="entry name" value="TRAP_DctM"/>
</dbReference>
<keyword evidence="6 7" id="KW-0472">Membrane</keyword>
<gene>
    <name evidence="9" type="ORF">GPA21_00780</name>
</gene>
<proteinExistence type="inferred from homology"/>
<keyword evidence="5 7" id="KW-1133">Transmembrane helix</keyword>
<feature type="transmembrane region" description="Helical" evidence="7">
    <location>
        <begin position="137"/>
        <end position="161"/>
    </location>
</feature>
<comment type="similarity">
    <text evidence="7">Belongs to the TRAP transporter large permease family.</text>
</comment>
<comment type="caution">
    <text evidence="9">The sequence shown here is derived from an EMBL/GenBank/DDBJ whole genome shotgun (WGS) entry which is preliminary data.</text>
</comment>
<evidence type="ECO:0000259" key="8">
    <source>
        <dbReference type="Pfam" id="PF06808"/>
    </source>
</evidence>
<dbReference type="GO" id="GO:0022857">
    <property type="term" value="F:transmembrane transporter activity"/>
    <property type="evidence" value="ECO:0007669"/>
    <property type="project" value="UniProtKB-UniRule"/>
</dbReference>
<comment type="subcellular location">
    <subcellularLocation>
        <location evidence="1 7">Cell inner membrane</location>
        <topology evidence="1 7">Multi-pass membrane protein</topology>
    </subcellularLocation>
</comment>
<dbReference type="GO" id="GO:0005886">
    <property type="term" value="C:plasma membrane"/>
    <property type="evidence" value="ECO:0007669"/>
    <property type="project" value="UniProtKB-SubCell"/>
</dbReference>
<evidence type="ECO:0000256" key="1">
    <source>
        <dbReference type="ARBA" id="ARBA00004429"/>
    </source>
</evidence>
<keyword evidence="4 7" id="KW-0812">Transmembrane</keyword>
<dbReference type="AlphaFoldDB" id="A0A972J922"/>
<feature type="transmembrane region" description="Helical" evidence="7">
    <location>
        <begin position="241"/>
        <end position="260"/>
    </location>
</feature>
<keyword evidence="7" id="KW-0813">Transport</keyword>
<dbReference type="RefSeq" id="WP_168986306.1">
    <property type="nucleotide sequence ID" value="NZ_CAWPHM010000264.1"/>
</dbReference>
<feature type="transmembrane region" description="Helical" evidence="7">
    <location>
        <begin position="112"/>
        <end position="130"/>
    </location>
</feature>
<feature type="domain" description="TRAP C4-dicarboxylate transport system permease DctM subunit" evidence="8">
    <location>
        <begin position="9"/>
        <end position="417"/>
    </location>
</feature>
<evidence type="ECO:0000256" key="2">
    <source>
        <dbReference type="ARBA" id="ARBA00022475"/>
    </source>
</evidence>
<protein>
    <recommendedName>
        <fullName evidence="7">TRAP transporter large permease protein</fullName>
    </recommendedName>
</protein>
<feature type="transmembrane region" description="Helical" evidence="7">
    <location>
        <begin position="400"/>
        <end position="421"/>
    </location>
</feature>
<evidence type="ECO:0000256" key="6">
    <source>
        <dbReference type="ARBA" id="ARBA00023136"/>
    </source>
</evidence>
<dbReference type="EMBL" id="WTVM01000003">
    <property type="protein sequence ID" value="NMG01508.1"/>
    <property type="molecule type" value="Genomic_DNA"/>
</dbReference>
<accession>A0A972J922</accession>
<organism evidence="9 10">
    <name type="scientific">Azoarcus taiwanensis</name>
    <dbReference type="NCBI Taxonomy" id="666964"/>
    <lineage>
        <taxon>Bacteria</taxon>
        <taxon>Pseudomonadati</taxon>
        <taxon>Pseudomonadota</taxon>
        <taxon>Betaproteobacteria</taxon>
        <taxon>Rhodocyclales</taxon>
        <taxon>Zoogloeaceae</taxon>
        <taxon>Azoarcus</taxon>
    </lineage>
</organism>
<feature type="transmembrane region" description="Helical" evidence="7">
    <location>
        <begin position="217"/>
        <end position="235"/>
    </location>
</feature>
<evidence type="ECO:0000256" key="5">
    <source>
        <dbReference type="ARBA" id="ARBA00022989"/>
    </source>
</evidence>
<dbReference type="PANTHER" id="PTHR33362:SF5">
    <property type="entry name" value="C4-DICARBOXYLATE TRAP TRANSPORTER LARGE PERMEASE PROTEIN DCTM"/>
    <property type="match status" value="1"/>
</dbReference>
<feature type="transmembrane region" description="Helical" evidence="7">
    <location>
        <begin position="359"/>
        <end position="380"/>
    </location>
</feature>
<feature type="transmembrane region" description="Helical" evidence="7">
    <location>
        <begin position="50"/>
        <end position="68"/>
    </location>
</feature>
<feature type="transmembrane region" description="Helical" evidence="7">
    <location>
        <begin position="305"/>
        <end position="327"/>
    </location>
</feature>
<comment type="function">
    <text evidence="7">Part of the tripartite ATP-independent periplasmic (TRAP) transport system.</text>
</comment>
<evidence type="ECO:0000313" key="9">
    <source>
        <dbReference type="EMBL" id="NMG01508.1"/>
    </source>
</evidence>
<evidence type="ECO:0000256" key="4">
    <source>
        <dbReference type="ARBA" id="ARBA00022692"/>
    </source>
</evidence>
<evidence type="ECO:0000256" key="3">
    <source>
        <dbReference type="ARBA" id="ARBA00022519"/>
    </source>
</evidence>
<feature type="transmembrane region" description="Helical" evidence="7">
    <location>
        <begin position="88"/>
        <end position="106"/>
    </location>
</feature>
<sequence length="431" mass="45895">MTFLLLLFGALLLLLTGLPIFAGLAIFGGALTFATQGDLGALGEIVFGKLNHYLLVAIPLFAFMAHVMIRGKLVDDLYDAAFTFTRHLPGGIGIATVIACTIFAAISGSSVATALTIGAVAIPQMIHYGYKPRTAYGLVAAGGTLGILIPPSGPMVLYGVITESSIGALFVAGMVPGLLLALMFSMWCVVDARFISKGVRREKRATLPELATAVRKSFWSLMLPVLVLGGMYFGIFTATEAAGVGAMAALLIAVVVYRNFGFGDLWHAAVAACRTSAMLFMILAGASIFGHVLTKMRIPQEIVGLVTQLGIGTLEFLLLAMLLIFILGMFLETISIILITTPVILPVMLHLGINPVWYGVLLMINLELALITPPVGMNLFTIKAITRAPMIEIVRGVIPYVFLLLLGLLVVLAVPAIAMWLPATMFNVGKW</sequence>
<feature type="transmembrane region" description="Helical" evidence="7">
    <location>
        <begin position="334"/>
        <end position="353"/>
    </location>
</feature>
<feature type="transmembrane region" description="Helical" evidence="7">
    <location>
        <begin position="167"/>
        <end position="196"/>
    </location>
</feature>
<dbReference type="Proteomes" id="UP000599523">
    <property type="component" value="Unassembled WGS sequence"/>
</dbReference>
<dbReference type="PIRSF" id="PIRSF006066">
    <property type="entry name" value="HI0050"/>
    <property type="match status" value="1"/>
</dbReference>
<dbReference type="InterPro" id="IPR010656">
    <property type="entry name" value="DctM"/>
</dbReference>
<evidence type="ECO:0000313" key="10">
    <source>
        <dbReference type="Proteomes" id="UP000599523"/>
    </source>
</evidence>
<dbReference type="Pfam" id="PF06808">
    <property type="entry name" value="DctM"/>
    <property type="match status" value="1"/>
</dbReference>